<dbReference type="Gene3D" id="2.30.40.10">
    <property type="entry name" value="Urease, subunit C, domain 1"/>
    <property type="match status" value="1"/>
</dbReference>
<dbReference type="SUPFAM" id="SSF51556">
    <property type="entry name" value="Metallo-dependent hydrolases"/>
    <property type="match status" value="1"/>
</dbReference>
<dbReference type="PIRSF" id="PIRSF038971">
    <property type="entry name" value="PhnM"/>
    <property type="match status" value="1"/>
</dbReference>
<dbReference type="NCBIfam" id="NF011990">
    <property type="entry name" value="PRK15446.2-6"/>
    <property type="match status" value="1"/>
</dbReference>
<dbReference type="Proteomes" id="UP000306113">
    <property type="component" value="Unassembled WGS sequence"/>
</dbReference>
<comment type="caution">
    <text evidence="2">The sequence shown here is derived from an EMBL/GenBank/DDBJ whole genome shotgun (WGS) entry which is preliminary data.</text>
</comment>
<evidence type="ECO:0000313" key="2">
    <source>
        <dbReference type="EMBL" id="THD76723.1"/>
    </source>
</evidence>
<dbReference type="PANTHER" id="PTHR43135:SF3">
    <property type="entry name" value="ALPHA-D-RIBOSE 1-METHYLPHOSPHONATE 5-TRIPHOSPHATE DIPHOSPHATASE"/>
    <property type="match status" value="1"/>
</dbReference>
<name>A0A4S3MD36_9RHOB</name>
<organism evidence="2 3">
    <name type="scientific">Thalassobius vesicularis</name>
    <dbReference type="NCBI Taxonomy" id="1294297"/>
    <lineage>
        <taxon>Bacteria</taxon>
        <taxon>Pseudomonadati</taxon>
        <taxon>Pseudomonadota</taxon>
        <taxon>Alphaproteobacteria</taxon>
        <taxon>Rhodobacterales</taxon>
        <taxon>Roseobacteraceae</taxon>
        <taxon>Thalassovita</taxon>
    </lineage>
</organism>
<gene>
    <name evidence="2" type="ORF">E7681_02460</name>
</gene>
<dbReference type="Pfam" id="PF07969">
    <property type="entry name" value="Amidohydro_3"/>
    <property type="match status" value="1"/>
</dbReference>
<dbReference type="InterPro" id="IPR051781">
    <property type="entry name" value="Metallo-dep_Hydrolase"/>
</dbReference>
<evidence type="ECO:0000313" key="3">
    <source>
        <dbReference type="Proteomes" id="UP000306113"/>
    </source>
</evidence>
<dbReference type="AlphaFoldDB" id="A0A4S3MD36"/>
<dbReference type="EC" id="3.6.1.63" evidence="2"/>
<reference evidence="2 3" key="1">
    <citation type="submission" date="2019-04" db="EMBL/GenBank/DDBJ databases">
        <title>Draft genome sequence of Youngimonas vesicularis.</title>
        <authorList>
            <person name="Hameed A."/>
        </authorList>
    </citation>
    <scope>NUCLEOTIDE SEQUENCE [LARGE SCALE GENOMIC DNA]</scope>
    <source>
        <strain evidence="2 3">CC-AMW-E</strain>
    </source>
</reference>
<proteinExistence type="predicted"/>
<dbReference type="RefSeq" id="WP_136337667.1">
    <property type="nucleotide sequence ID" value="NZ_SSMD01000001.1"/>
</dbReference>
<dbReference type="PANTHER" id="PTHR43135">
    <property type="entry name" value="ALPHA-D-RIBOSE 1-METHYLPHOSPHONATE 5-TRIPHOSPHATE DIPHOSPHATASE"/>
    <property type="match status" value="1"/>
</dbReference>
<dbReference type="GO" id="GO:0019700">
    <property type="term" value="P:organic phosphonate catabolic process"/>
    <property type="evidence" value="ECO:0007669"/>
    <property type="project" value="InterPro"/>
</dbReference>
<dbReference type="NCBIfam" id="NF011987">
    <property type="entry name" value="PRK15446.2-3"/>
    <property type="match status" value="1"/>
</dbReference>
<accession>A0A4S3MD36</accession>
<dbReference type="InterPro" id="IPR032466">
    <property type="entry name" value="Metal_Hydrolase"/>
</dbReference>
<protein>
    <submittedName>
        <fullName evidence="2">Alpha-D-ribose 1-methylphosphonate 5-triphosphate diphosphatase</fullName>
        <ecNumber evidence="2">3.6.1.63</ecNumber>
    </submittedName>
</protein>
<dbReference type="OrthoDB" id="9785413at2"/>
<dbReference type="SUPFAM" id="SSF51338">
    <property type="entry name" value="Composite domain of metallo-dependent hydrolases"/>
    <property type="match status" value="1"/>
</dbReference>
<dbReference type="Gene3D" id="3.20.20.140">
    <property type="entry name" value="Metal-dependent hydrolases"/>
    <property type="match status" value="2"/>
</dbReference>
<dbReference type="InterPro" id="IPR011059">
    <property type="entry name" value="Metal-dep_hydrolase_composite"/>
</dbReference>
<keyword evidence="2" id="KW-0378">Hydrolase</keyword>
<dbReference type="InterPro" id="IPR012696">
    <property type="entry name" value="PhnM"/>
</dbReference>
<dbReference type="GO" id="GO:0016810">
    <property type="term" value="F:hydrolase activity, acting on carbon-nitrogen (but not peptide) bonds"/>
    <property type="evidence" value="ECO:0007669"/>
    <property type="project" value="InterPro"/>
</dbReference>
<evidence type="ECO:0000259" key="1">
    <source>
        <dbReference type="Pfam" id="PF07969"/>
    </source>
</evidence>
<dbReference type="InterPro" id="IPR013108">
    <property type="entry name" value="Amidohydro_3"/>
</dbReference>
<dbReference type="EMBL" id="SSMD01000001">
    <property type="protein sequence ID" value="THD76723.1"/>
    <property type="molecule type" value="Genomic_DNA"/>
</dbReference>
<sequence length="390" mass="42697">MTRMLPPLRLVGATVLRDGEMQERSVVIEDGCISKGPRPAVDLSGYYILPGIIDLHGDAFERHIAPRPSALFPIATGLRNTDRDAAANGITTAWLAQSWSWEGGMRSPEFAETFLDALSAYRPFALTDLRAQIRYETHMIDTETRLLDAIRKHGIDYVVFNNHLVKTVEMSDEALTGYAARFGMTGAHLRDIAKQALARTREVPRHLCRLAEAFDGLGVTYGSHDDHDAEGREHYAMIGARVCEFPTCRPPAAAAAAMGDPVLMGAPNVVRGGSQSGGVPAVQMIRDRLVTALVSDYFYPSLARAAFHLVESNLLSLPRAWALISTNPAHILRLHDRGVIDYGKRADLVVINKATQAVEATIANGCLSHLSGEAARRFMQQDQPMQMAAE</sequence>
<feature type="domain" description="Amidohydrolase 3" evidence="1">
    <location>
        <begin position="311"/>
        <end position="361"/>
    </location>
</feature>
<keyword evidence="3" id="KW-1185">Reference proteome</keyword>